<dbReference type="Pfam" id="PF00175">
    <property type="entry name" value="NAD_binding_1"/>
    <property type="match status" value="1"/>
</dbReference>
<evidence type="ECO:0000256" key="6">
    <source>
        <dbReference type="ARBA" id="ARBA00011738"/>
    </source>
</evidence>
<evidence type="ECO:0000256" key="10">
    <source>
        <dbReference type="ARBA" id="ARBA00022692"/>
    </source>
</evidence>
<keyword evidence="10" id="KW-0812">Transmembrane</keyword>
<protein>
    <recommendedName>
        <fullName evidence="20">Nitrate reductase</fullName>
    </recommendedName>
</protein>
<keyword evidence="13" id="KW-0274">FAD</keyword>
<keyword evidence="26" id="KW-1185">Reference proteome</keyword>
<dbReference type="SUPFAM" id="SSF81296">
    <property type="entry name" value="E set domains"/>
    <property type="match status" value="1"/>
</dbReference>
<dbReference type="Gene3D" id="2.60.40.650">
    <property type="match status" value="1"/>
</dbReference>
<name>A0AAW1RTC6_9CHLO</name>
<dbReference type="PROSITE" id="PS50255">
    <property type="entry name" value="CYTOCHROME_B5_2"/>
    <property type="match status" value="1"/>
</dbReference>
<evidence type="ECO:0000256" key="20">
    <source>
        <dbReference type="PIRNR" id="PIRNR000233"/>
    </source>
</evidence>
<comment type="similarity">
    <text evidence="5 20">Belongs to the nitrate reductase family.</text>
</comment>
<dbReference type="GO" id="GO:0005741">
    <property type="term" value="C:mitochondrial outer membrane"/>
    <property type="evidence" value="ECO:0007669"/>
    <property type="project" value="UniProtKB-SubCell"/>
</dbReference>
<evidence type="ECO:0000256" key="9">
    <source>
        <dbReference type="ARBA" id="ARBA00022630"/>
    </source>
</evidence>
<evidence type="ECO:0000256" key="15">
    <source>
        <dbReference type="ARBA" id="ARBA00023002"/>
    </source>
</evidence>
<evidence type="ECO:0000256" key="19">
    <source>
        <dbReference type="ARBA" id="ARBA00023157"/>
    </source>
</evidence>
<dbReference type="FunFam" id="3.10.120.10:FF:000007">
    <property type="entry name" value="Sulfite oxidase, mitochondrial"/>
    <property type="match status" value="1"/>
</dbReference>
<dbReference type="InterPro" id="IPR008335">
    <property type="entry name" value="Mopterin_OxRdtase_euk"/>
</dbReference>
<keyword evidence="19" id="KW-1015">Disulfide bond</keyword>
<dbReference type="PRINTS" id="PR00371">
    <property type="entry name" value="FPNCR"/>
</dbReference>
<feature type="region of interest" description="Disordered" evidence="22">
    <location>
        <begin position="43"/>
        <end position="74"/>
    </location>
</feature>
<keyword evidence="18" id="KW-0472">Membrane</keyword>
<dbReference type="SUPFAM" id="SSF63380">
    <property type="entry name" value="Riboflavin synthase domain-like"/>
    <property type="match status" value="1"/>
</dbReference>
<dbReference type="Proteomes" id="UP001445335">
    <property type="component" value="Unassembled WGS sequence"/>
</dbReference>
<dbReference type="GO" id="GO:0050464">
    <property type="term" value="F:nitrate reductase (NADPH) activity"/>
    <property type="evidence" value="ECO:0007669"/>
    <property type="project" value="InterPro"/>
</dbReference>
<dbReference type="GO" id="GO:0043546">
    <property type="term" value="F:molybdopterin cofactor binding"/>
    <property type="evidence" value="ECO:0007669"/>
    <property type="project" value="InterPro"/>
</dbReference>
<dbReference type="InterPro" id="IPR036374">
    <property type="entry name" value="OxRdtase_Mopterin-bd_sf"/>
</dbReference>
<keyword evidence="8" id="KW-0349">Heme</keyword>
<dbReference type="PRINTS" id="PR00407">
    <property type="entry name" value="EUMOPTERIN"/>
</dbReference>
<dbReference type="InterPro" id="IPR018506">
    <property type="entry name" value="Cyt_B5_heme-BS"/>
</dbReference>
<keyword evidence="16" id="KW-0408">Iron</keyword>
<keyword evidence="12" id="KW-0496">Mitochondrion</keyword>
<dbReference type="GO" id="GO:0006790">
    <property type="term" value="P:sulfur compound metabolic process"/>
    <property type="evidence" value="ECO:0007669"/>
    <property type="project" value="TreeGrafter"/>
</dbReference>
<comment type="subcellular location">
    <subcellularLocation>
        <location evidence="4">Mitochondrion outer membrane</location>
    </subcellularLocation>
</comment>
<dbReference type="GO" id="GO:0030151">
    <property type="term" value="F:molybdenum ion binding"/>
    <property type="evidence" value="ECO:0007669"/>
    <property type="project" value="InterPro"/>
</dbReference>
<evidence type="ECO:0000256" key="11">
    <source>
        <dbReference type="ARBA" id="ARBA00022723"/>
    </source>
</evidence>
<evidence type="ECO:0000259" key="23">
    <source>
        <dbReference type="PROSITE" id="PS50255"/>
    </source>
</evidence>
<evidence type="ECO:0000256" key="13">
    <source>
        <dbReference type="ARBA" id="ARBA00022827"/>
    </source>
</evidence>
<keyword evidence="15" id="KW-0560">Oxidoreductase</keyword>
<dbReference type="InterPro" id="IPR022407">
    <property type="entry name" value="OxRdtase_Mopterin_BS"/>
</dbReference>
<dbReference type="GO" id="GO:0006809">
    <property type="term" value="P:nitric oxide biosynthetic process"/>
    <property type="evidence" value="ECO:0007669"/>
    <property type="project" value="InterPro"/>
</dbReference>
<reference evidence="25 26" key="1">
    <citation type="journal article" date="2024" name="Nat. Commun.">
        <title>Phylogenomics reveals the evolutionary origins of lichenization in chlorophyte algae.</title>
        <authorList>
            <person name="Puginier C."/>
            <person name="Libourel C."/>
            <person name="Otte J."/>
            <person name="Skaloud P."/>
            <person name="Haon M."/>
            <person name="Grisel S."/>
            <person name="Petersen M."/>
            <person name="Berrin J.G."/>
            <person name="Delaux P.M."/>
            <person name="Dal Grande F."/>
            <person name="Keller J."/>
        </authorList>
    </citation>
    <scope>NUCLEOTIDE SEQUENCE [LARGE SCALE GENOMIC DNA]</scope>
    <source>
        <strain evidence="25 26">SAG 245.80</strain>
    </source>
</reference>
<evidence type="ECO:0000256" key="7">
    <source>
        <dbReference type="ARBA" id="ARBA00022505"/>
    </source>
</evidence>
<feature type="region of interest" description="Disordered" evidence="22">
    <location>
        <begin position="609"/>
        <end position="629"/>
    </location>
</feature>
<evidence type="ECO:0000256" key="17">
    <source>
        <dbReference type="ARBA" id="ARBA00023063"/>
    </source>
</evidence>
<keyword evidence="11 21" id="KW-0479">Metal-binding</keyword>
<dbReference type="Gene3D" id="3.90.420.10">
    <property type="entry name" value="Oxidoreductase, molybdopterin-binding domain"/>
    <property type="match status" value="1"/>
</dbReference>
<dbReference type="PANTHER" id="PTHR19372">
    <property type="entry name" value="SULFITE REDUCTASE"/>
    <property type="match status" value="1"/>
</dbReference>
<proteinExistence type="inferred from homology"/>
<comment type="caution">
    <text evidence="25">The sequence shown here is derived from an EMBL/GenBank/DDBJ whole genome shotgun (WGS) entry which is preliminary data.</text>
</comment>
<dbReference type="Pfam" id="PF00174">
    <property type="entry name" value="Oxidored_molyb"/>
    <property type="match status" value="1"/>
</dbReference>
<dbReference type="InterPro" id="IPR001199">
    <property type="entry name" value="Cyt_B5-like_heme/steroid-bd"/>
</dbReference>
<dbReference type="CDD" id="cd06183">
    <property type="entry name" value="cyt_b5_reduct_like"/>
    <property type="match status" value="1"/>
</dbReference>
<dbReference type="PROSITE" id="PS51384">
    <property type="entry name" value="FAD_FR"/>
    <property type="match status" value="1"/>
</dbReference>
<dbReference type="GO" id="GO:0008482">
    <property type="term" value="F:sulfite oxidase activity"/>
    <property type="evidence" value="ECO:0007669"/>
    <property type="project" value="TreeGrafter"/>
</dbReference>
<dbReference type="InterPro" id="IPR005066">
    <property type="entry name" value="MoCF_OxRdtse_dimer"/>
</dbReference>
<keyword evidence="14" id="KW-1133">Transmembrane helix</keyword>
<comment type="subunit">
    <text evidence="6">Homodimer.</text>
</comment>
<dbReference type="Gene3D" id="2.40.30.10">
    <property type="entry name" value="Translation factors"/>
    <property type="match status" value="1"/>
</dbReference>
<evidence type="ECO:0000256" key="5">
    <source>
        <dbReference type="ARBA" id="ARBA00006253"/>
    </source>
</evidence>
<evidence type="ECO:0000256" key="16">
    <source>
        <dbReference type="ARBA" id="ARBA00023004"/>
    </source>
</evidence>
<dbReference type="Gene3D" id="3.40.50.80">
    <property type="entry name" value="Nucleotide-binding domain of ferredoxin-NADP reductase (FNR) module"/>
    <property type="match status" value="1"/>
</dbReference>
<dbReference type="PROSITE" id="PS00559">
    <property type="entry name" value="MOLYBDOPTERIN_EUK"/>
    <property type="match status" value="1"/>
</dbReference>
<evidence type="ECO:0000256" key="14">
    <source>
        <dbReference type="ARBA" id="ARBA00022989"/>
    </source>
</evidence>
<comment type="cofactor">
    <cofactor evidence="2">
        <name>FAD</name>
        <dbReference type="ChEBI" id="CHEBI:57692"/>
    </cofactor>
</comment>
<dbReference type="PRINTS" id="PR00406">
    <property type="entry name" value="CYTB5RDTASE"/>
</dbReference>
<dbReference type="FunFam" id="3.90.420.10:FF:000003">
    <property type="entry name" value="Nitrate reductase"/>
    <property type="match status" value="1"/>
</dbReference>
<dbReference type="FunFam" id="3.40.50.80:FF:000019">
    <property type="entry name" value="NADH-cytochrome b5 reductase"/>
    <property type="match status" value="1"/>
</dbReference>
<comment type="cofactor">
    <cofactor evidence="1">
        <name>heme</name>
        <dbReference type="ChEBI" id="CHEBI:30413"/>
    </cofactor>
</comment>
<dbReference type="PANTHER" id="PTHR19372:SF7">
    <property type="entry name" value="SULFITE OXIDASE, MITOCHONDRIAL"/>
    <property type="match status" value="1"/>
</dbReference>
<dbReference type="SMART" id="SM01117">
    <property type="entry name" value="Cyt-b5"/>
    <property type="match status" value="1"/>
</dbReference>
<keyword evidence="12" id="KW-1000">Mitochondrion outer membrane</keyword>
<dbReference type="InterPro" id="IPR012137">
    <property type="entry name" value="Nitr_rd_NADH"/>
</dbReference>
<dbReference type="PRINTS" id="PR00363">
    <property type="entry name" value="CYTOCHROMEB5"/>
</dbReference>
<dbReference type="Pfam" id="PF00970">
    <property type="entry name" value="FAD_binding_6"/>
    <property type="match status" value="1"/>
</dbReference>
<dbReference type="Gene3D" id="3.10.120.10">
    <property type="entry name" value="Cytochrome b5-like heme/steroid binding domain"/>
    <property type="match status" value="1"/>
</dbReference>
<dbReference type="PIRSF" id="PIRSF000233">
    <property type="entry name" value="Nitr_rd_NADH"/>
    <property type="match status" value="1"/>
</dbReference>
<dbReference type="InterPro" id="IPR008333">
    <property type="entry name" value="Cbr1-like_FAD-bd_dom"/>
</dbReference>
<evidence type="ECO:0000256" key="21">
    <source>
        <dbReference type="PIRSR" id="PIRSR000233-1"/>
    </source>
</evidence>
<dbReference type="EMBL" id="JALJOU010000024">
    <property type="protein sequence ID" value="KAK9836934.1"/>
    <property type="molecule type" value="Genomic_DNA"/>
</dbReference>
<accession>A0AAW1RTC6</accession>
<keyword evidence="7 21" id="KW-0500">Molybdenum</keyword>
<evidence type="ECO:0000256" key="3">
    <source>
        <dbReference type="ARBA" id="ARBA00003838"/>
    </source>
</evidence>
<dbReference type="AlphaFoldDB" id="A0AAW1RTC6"/>
<dbReference type="InterPro" id="IPR017938">
    <property type="entry name" value="Riboflavin_synthase-like_b-brl"/>
</dbReference>
<keyword evidence="17 20" id="KW-0534">Nitrate assimilation</keyword>
<evidence type="ECO:0000313" key="25">
    <source>
        <dbReference type="EMBL" id="KAK9836934.1"/>
    </source>
</evidence>
<gene>
    <name evidence="25" type="ORF">WJX81_000653</name>
</gene>
<dbReference type="InterPro" id="IPR017927">
    <property type="entry name" value="FAD-bd_FR_type"/>
</dbReference>
<comment type="function">
    <text evidence="3 20">Nitrate reductase is a key enzyme involved in the first step of nitrate assimilation in plants, fungi and bacteria.</text>
</comment>
<dbReference type="InterPro" id="IPR000572">
    <property type="entry name" value="OxRdtase_Mopterin-bd_dom"/>
</dbReference>
<evidence type="ECO:0000256" key="1">
    <source>
        <dbReference type="ARBA" id="ARBA00001971"/>
    </source>
</evidence>
<dbReference type="PROSITE" id="PS00191">
    <property type="entry name" value="CYTOCHROME_B5_1"/>
    <property type="match status" value="1"/>
</dbReference>
<evidence type="ECO:0000313" key="26">
    <source>
        <dbReference type="Proteomes" id="UP001445335"/>
    </source>
</evidence>
<keyword evidence="9" id="KW-0285">Flavoprotein</keyword>
<dbReference type="InterPro" id="IPR001433">
    <property type="entry name" value="OxRdtase_FAD/NAD-bd"/>
</dbReference>
<evidence type="ECO:0000256" key="18">
    <source>
        <dbReference type="ARBA" id="ARBA00023136"/>
    </source>
</evidence>
<comment type="cofactor">
    <cofactor evidence="21">
        <name>Mo-molybdopterin</name>
        <dbReference type="ChEBI" id="CHEBI:71302"/>
    </cofactor>
    <text evidence="21">Binds 1 Mo-molybdopterin (Mo-MPT) cofactor per subunit.</text>
</comment>
<dbReference type="GO" id="GO:0020037">
    <property type="term" value="F:heme binding"/>
    <property type="evidence" value="ECO:0007669"/>
    <property type="project" value="InterPro"/>
</dbReference>
<dbReference type="InterPro" id="IPR036400">
    <property type="entry name" value="Cyt_B5-like_heme/steroid_sf"/>
</dbReference>
<dbReference type="InterPro" id="IPR001709">
    <property type="entry name" value="Flavoprot_Pyr_Nucl_cyt_Rdtase"/>
</dbReference>
<dbReference type="InterPro" id="IPR039261">
    <property type="entry name" value="FNR_nucleotide-bd"/>
</dbReference>
<evidence type="ECO:0000256" key="8">
    <source>
        <dbReference type="ARBA" id="ARBA00022617"/>
    </source>
</evidence>
<dbReference type="SUPFAM" id="SSF52343">
    <property type="entry name" value="Ferredoxin reductase-like, C-terminal NADP-linked domain"/>
    <property type="match status" value="1"/>
</dbReference>
<dbReference type="Pfam" id="PF03404">
    <property type="entry name" value="Mo-co_dimer"/>
    <property type="match status" value="1"/>
</dbReference>
<dbReference type="Pfam" id="PF00173">
    <property type="entry name" value="Cyt-b5"/>
    <property type="match status" value="1"/>
</dbReference>
<feature type="domain" description="Cytochrome b5 heme-binding" evidence="23">
    <location>
        <begin position="532"/>
        <end position="607"/>
    </location>
</feature>
<dbReference type="InterPro" id="IPR014756">
    <property type="entry name" value="Ig_E-set"/>
</dbReference>
<evidence type="ECO:0000256" key="12">
    <source>
        <dbReference type="ARBA" id="ARBA00022787"/>
    </source>
</evidence>
<evidence type="ECO:0000256" key="2">
    <source>
        <dbReference type="ARBA" id="ARBA00001974"/>
    </source>
</evidence>
<sequence length="893" mass="99487">MDSVLLIAGGAAFAAVRAKSQRPSSPVRVLCNHAELAFVSLDSEASCSGEPEEQAEEAQPLRRPEEPDAPLLPEDPEWALHECAGEVDVKDSQSPDRWVKRHRQLIRLTGRHPLNAEPPLSVLMSKGFITPTALHYVRNHGAVPQLDWNTHRISVGGLVDRPASFSIPELLALLPSYTLPITLVCAGNRRKEQNVVRKSVGFNWGPAAVSTSYWTGVRLCDLLAHCGVHKPSQGARYVCFRGVQKELPQGKDGSYGTSLALGTALDPGCDVMLAYKQNGRRLAPDHGYPIRMIIPGHIGGRMVKWLEEITVTPGESDNFYHFHDNRVLPPGIDQERAKAEGWWFKPEYIINELNINAAFTSPAHDEVVPLRPQPFTVRGYAYTGGGRHVIRAEVSLDGGDTWRRADIERHEAPTPHNKTWCWVFWSIAVTAVELLRAPELRVRAVDSSQNMMPEKLTWNLMGMMNNPHYRVKVHAATTPEGLLAMRFEHPCLAGGEAGGWMEREYHHVIEASKPADSDTGSKAKAAMDEASLPAYTMTEVEKHASRESAWFVHSGLVYDATKFLAEHPGGAESILIVAGQEATDEFDAIHSAKAKGMLKEYLIGRLGEAPRDEPALPTPEQQAETSGRKSMEELVALNPRKKIPFKLVERRVLSRNSRLFRFALQSPQHRLGLPVGQHMFFSAKDKGEAIMRAYTPTSSDEDLGYFDLVIKVYFANEHPSFPLGGRMSQYMERMALGDTIDVKGPLGHFIYEGRGYYRSHGTPGFATRMSMIAGGTGITPMFQVIKAVLRDKSDATEMRLVYANQTEDDILLRRELDDMAKDWRLSIHYILSRPTDKWKSGSTGRVCDPLLKSELFKPGEESLAMMCGPPGMQDTCMSTLQRWGYTKEQVIVF</sequence>
<dbReference type="FunFam" id="2.40.30.10:FF:000021">
    <property type="entry name" value="NADH-cytochrome b5 reductase"/>
    <property type="match status" value="1"/>
</dbReference>
<dbReference type="SUPFAM" id="SSF55856">
    <property type="entry name" value="Cytochrome b5-like heme/steroid binding domain"/>
    <property type="match status" value="1"/>
</dbReference>
<organism evidence="25 26">
    <name type="scientific">Elliptochloris bilobata</name>
    <dbReference type="NCBI Taxonomy" id="381761"/>
    <lineage>
        <taxon>Eukaryota</taxon>
        <taxon>Viridiplantae</taxon>
        <taxon>Chlorophyta</taxon>
        <taxon>core chlorophytes</taxon>
        <taxon>Trebouxiophyceae</taxon>
        <taxon>Trebouxiophyceae incertae sedis</taxon>
        <taxon>Elliptochloris clade</taxon>
        <taxon>Elliptochloris</taxon>
    </lineage>
</organism>
<dbReference type="GO" id="GO:0042128">
    <property type="term" value="P:nitrate assimilation"/>
    <property type="evidence" value="ECO:0007669"/>
    <property type="project" value="UniProtKB-KW"/>
</dbReference>
<feature type="domain" description="FAD-binding FR-type" evidence="24">
    <location>
        <begin position="640"/>
        <end position="752"/>
    </location>
</feature>
<feature type="binding site" evidence="21">
    <location>
        <position position="185"/>
    </location>
    <ligand>
        <name>Mo-molybdopterin</name>
        <dbReference type="ChEBI" id="CHEBI:71302"/>
    </ligand>
    <ligandPart>
        <name>Mo</name>
        <dbReference type="ChEBI" id="CHEBI:28685"/>
    </ligandPart>
</feature>
<dbReference type="SUPFAM" id="SSF56524">
    <property type="entry name" value="Oxidoreductase molybdopterin-binding domain"/>
    <property type="match status" value="1"/>
</dbReference>
<evidence type="ECO:0000259" key="24">
    <source>
        <dbReference type="PROSITE" id="PS51384"/>
    </source>
</evidence>
<evidence type="ECO:0000256" key="22">
    <source>
        <dbReference type="SAM" id="MobiDB-lite"/>
    </source>
</evidence>
<evidence type="ECO:0000256" key="4">
    <source>
        <dbReference type="ARBA" id="ARBA00004294"/>
    </source>
</evidence>